<reference evidence="9 10" key="1">
    <citation type="submission" date="2020-10" db="EMBL/GenBank/DDBJ databases">
        <title>Mucilaginibacter mali sp. nov., isolated from rhizosphere soil of apple orchard.</title>
        <authorList>
            <person name="Lee J.-S."/>
            <person name="Kim H.S."/>
            <person name="Kim J.-S."/>
        </authorList>
    </citation>
    <scope>NUCLEOTIDE SEQUENCE [LARGE SCALE GENOMIC DNA]</scope>
    <source>
        <strain evidence="9 10">KCTC 23157</strain>
    </source>
</reference>
<evidence type="ECO:0000256" key="2">
    <source>
        <dbReference type="ARBA" id="ARBA00005811"/>
    </source>
</evidence>
<comment type="caution">
    <text evidence="9">The sequence shown here is derived from an EMBL/GenBank/DDBJ whole genome shotgun (WGS) entry which is preliminary data.</text>
</comment>
<keyword evidence="6 8" id="KW-0472">Membrane</keyword>
<keyword evidence="7" id="KW-0813">Transport</keyword>
<dbReference type="EMBL" id="JADFFM010000001">
    <property type="protein sequence ID" value="MBE9665552.1"/>
    <property type="molecule type" value="Genomic_DNA"/>
</dbReference>
<evidence type="ECO:0000256" key="5">
    <source>
        <dbReference type="ARBA" id="ARBA00022989"/>
    </source>
</evidence>
<evidence type="ECO:0000256" key="6">
    <source>
        <dbReference type="ARBA" id="ARBA00023136"/>
    </source>
</evidence>
<dbReference type="PANTHER" id="PTHR30558:SF3">
    <property type="entry name" value="BIOPOLYMER TRANSPORT PROTEIN EXBD-RELATED"/>
    <property type="match status" value="1"/>
</dbReference>
<feature type="transmembrane region" description="Helical" evidence="8">
    <location>
        <begin position="27"/>
        <end position="47"/>
    </location>
</feature>
<evidence type="ECO:0000256" key="1">
    <source>
        <dbReference type="ARBA" id="ARBA00004162"/>
    </source>
</evidence>
<dbReference type="InterPro" id="IPR003400">
    <property type="entry name" value="ExbD"/>
</dbReference>
<evidence type="ECO:0000256" key="8">
    <source>
        <dbReference type="SAM" id="Phobius"/>
    </source>
</evidence>
<evidence type="ECO:0000256" key="7">
    <source>
        <dbReference type="RuleBase" id="RU003879"/>
    </source>
</evidence>
<dbReference type="RefSeq" id="WP_194104951.1">
    <property type="nucleotide sequence ID" value="NZ_JADFFM010000001.1"/>
</dbReference>
<organism evidence="9 10">
    <name type="scientific">Mucilaginibacter boryungensis</name>
    <dbReference type="NCBI Taxonomy" id="768480"/>
    <lineage>
        <taxon>Bacteria</taxon>
        <taxon>Pseudomonadati</taxon>
        <taxon>Bacteroidota</taxon>
        <taxon>Sphingobacteriia</taxon>
        <taxon>Sphingobacteriales</taxon>
        <taxon>Sphingobacteriaceae</taxon>
        <taxon>Mucilaginibacter</taxon>
    </lineage>
</organism>
<protein>
    <submittedName>
        <fullName evidence="9">Biopolymer transporter ExbD</fullName>
    </submittedName>
</protein>
<keyword evidence="3" id="KW-1003">Cell membrane</keyword>
<dbReference type="Proteomes" id="UP000632774">
    <property type="component" value="Unassembled WGS sequence"/>
</dbReference>
<dbReference type="Pfam" id="PF02472">
    <property type="entry name" value="ExbD"/>
    <property type="match status" value="1"/>
</dbReference>
<gene>
    <name evidence="9" type="ORF">IRJ18_04205</name>
</gene>
<evidence type="ECO:0000256" key="4">
    <source>
        <dbReference type="ARBA" id="ARBA00022692"/>
    </source>
</evidence>
<comment type="subcellular location">
    <subcellularLocation>
        <location evidence="1">Cell membrane</location>
        <topology evidence="1">Single-pass membrane protein</topology>
    </subcellularLocation>
    <subcellularLocation>
        <location evidence="7">Cell membrane</location>
        <topology evidence="7">Single-pass type II membrane protein</topology>
    </subcellularLocation>
</comment>
<comment type="similarity">
    <text evidence="2 7">Belongs to the ExbD/TolR family.</text>
</comment>
<dbReference type="PANTHER" id="PTHR30558">
    <property type="entry name" value="EXBD MEMBRANE COMPONENT OF PMF-DRIVEN MACROMOLECULE IMPORT SYSTEM"/>
    <property type="match status" value="1"/>
</dbReference>
<evidence type="ECO:0000313" key="9">
    <source>
        <dbReference type="EMBL" id="MBE9665552.1"/>
    </source>
</evidence>
<evidence type="ECO:0000313" key="10">
    <source>
        <dbReference type="Proteomes" id="UP000632774"/>
    </source>
</evidence>
<keyword evidence="5 8" id="KW-1133">Transmembrane helix</keyword>
<name>A0ABR9XDT3_9SPHI</name>
<evidence type="ECO:0000256" key="3">
    <source>
        <dbReference type="ARBA" id="ARBA00022475"/>
    </source>
</evidence>
<sequence length="175" mass="19045">MAELTQSPANSGGGARTSKKLSTRVDLTAMVDLAFLLVTFFMLTTTLTKPRAMNLTMPDKTDNGGLPVAASRTITLCLGKNDQLVYYRGTIEKPMGEPQVIGYQRSLREALLTSAKKIKDETGKSMIVVVKPSSHSVYANVVNAIDELNITQSQTYAVTDISAKDINLLKQKSIF</sequence>
<proteinExistence type="inferred from homology"/>
<accession>A0ABR9XDT3</accession>
<keyword evidence="7" id="KW-0653">Protein transport</keyword>
<keyword evidence="10" id="KW-1185">Reference proteome</keyword>
<keyword evidence="4 7" id="KW-0812">Transmembrane</keyword>